<proteinExistence type="predicted"/>
<comment type="caution">
    <text evidence="4">The sequence shown here is derived from an EMBL/GenBank/DDBJ whole genome shotgun (WGS) entry which is preliminary data.</text>
</comment>
<dbReference type="AlphaFoldDB" id="A0AAV0FXY9"/>
<evidence type="ECO:0000313" key="5">
    <source>
        <dbReference type="Proteomes" id="UP001152523"/>
    </source>
</evidence>
<accession>A0AAV0FXY9</accession>
<protein>
    <recommendedName>
        <fullName evidence="2">DUF3615 domain-containing protein</fullName>
    </recommendedName>
</protein>
<name>A0AAV0FXY9_9ASTE</name>
<gene>
    <name evidence="3" type="ORF">CEPIT_LOCUS21313</name>
    <name evidence="4" type="ORF">CEPIT_LOCUS38079</name>
</gene>
<feature type="region of interest" description="Disordered" evidence="1">
    <location>
        <begin position="1"/>
        <end position="51"/>
    </location>
</feature>
<evidence type="ECO:0000259" key="2">
    <source>
        <dbReference type="Pfam" id="PF12274"/>
    </source>
</evidence>
<reference evidence="4" key="1">
    <citation type="submission" date="2022-07" db="EMBL/GenBank/DDBJ databases">
        <authorList>
            <person name="Macas J."/>
            <person name="Novak P."/>
            <person name="Neumann P."/>
        </authorList>
    </citation>
    <scope>NUCLEOTIDE SEQUENCE</scope>
</reference>
<evidence type="ECO:0000313" key="4">
    <source>
        <dbReference type="EMBL" id="CAH9140093.1"/>
    </source>
</evidence>
<dbReference type="EMBL" id="CAMAPF010000260">
    <property type="protein sequence ID" value="CAH9115912.1"/>
    <property type="molecule type" value="Genomic_DNA"/>
</dbReference>
<dbReference type="PANTHER" id="PTHR34710">
    <property type="entry name" value="OS03G0834100 PROTEIN"/>
    <property type="match status" value="1"/>
</dbReference>
<dbReference type="Proteomes" id="UP001152523">
    <property type="component" value="Unassembled WGS sequence"/>
</dbReference>
<organism evidence="4 5">
    <name type="scientific">Cuscuta epithymum</name>
    <dbReference type="NCBI Taxonomy" id="186058"/>
    <lineage>
        <taxon>Eukaryota</taxon>
        <taxon>Viridiplantae</taxon>
        <taxon>Streptophyta</taxon>
        <taxon>Embryophyta</taxon>
        <taxon>Tracheophyta</taxon>
        <taxon>Spermatophyta</taxon>
        <taxon>Magnoliopsida</taxon>
        <taxon>eudicotyledons</taxon>
        <taxon>Gunneridae</taxon>
        <taxon>Pentapetalae</taxon>
        <taxon>asterids</taxon>
        <taxon>lamiids</taxon>
        <taxon>Solanales</taxon>
        <taxon>Convolvulaceae</taxon>
        <taxon>Cuscuteae</taxon>
        <taxon>Cuscuta</taxon>
        <taxon>Cuscuta subgen. Cuscuta</taxon>
    </lineage>
</organism>
<feature type="compositionally biased region" description="Basic residues" evidence="1">
    <location>
        <begin position="32"/>
        <end position="47"/>
    </location>
</feature>
<keyword evidence="5" id="KW-1185">Reference proteome</keyword>
<evidence type="ECO:0000256" key="1">
    <source>
        <dbReference type="SAM" id="MobiDB-lite"/>
    </source>
</evidence>
<sequence length="214" mass="24175">MVSSDGGDYRSNAKKEKQKKLKKLKDLEREKSHRKRSKKHGLIHRSGGKAPPVQLSYTHSVVLDEWSSLRAAQTALSDFNERRQFDEQGPHEEYELVQALGCAYTMSPDAVYPSCLHFNFIARPKNKKSESLVVEEDNKLFFGEVKCSYINGSDSRCSFCCILGQPGTVTGLCGCDLHCRYCPELIQHPEGGGYRMSYKPVVRLMMGEESENSE</sequence>
<feature type="domain" description="DUF3615" evidence="2">
    <location>
        <begin position="85"/>
        <end position="189"/>
    </location>
</feature>
<dbReference type="InterPro" id="IPR022059">
    <property type="entry name" value="DUF3615"/>
</dbReference>
<dbReference type="PANTHER" id="PTHR34710:SF20">
    <property type="entry name" value="OS10G0550200 PROTEIN"/>
    <property type="match status" value="1"/>
</dbReference>
<evidence type="ECO:0000313" key="3">
    <source>
        <dbReference type="EMBL" id="CAH9115912.1"/>
    </source>
</evidence>
<dbReference type="EMBL" id="CAMAPF010001022">
    <property type="protein sequence ID" value="CAH9140093.1"/>
    <property type="molecule type" value="Genomic_DNA"/>
</dbReference>
<dbReference type="Pfam" id="PF12274">
    <property type="entry name" value="DUF3615"/>
    <property type="match status" value="1"/>
</dbReference>